<evidence type="ECO:0000256" key="6">
    <source>
        <dbReference type="ARBA" id="ARBA00033752"/>
    </source>
</evidence>
<reference evidence="10" key="1">
    <citation type="journal article" date="2014" name="Proc. Natl. Acad. Sci. U.S.A.">
        <title>Extensive sampling of basidiomycete genomes demonstrates inadequacy of the white-rot/brown-rot paradigm for wood decay fungi.</title>
        <authorList>
            <person name="Riley R."/>
            <person name="Salamov A.A."/>
            <person name="Brown D.W."/>
            <person name="Nagy L.G."/>
            <person name="Floudas D."/>
            <person name="Held B.W."/>
            <person name="Levasseur A."/>
            <person name="Lombard V."/>
            <person name="Morin E."/>
            <person name="Otillar R."/>
            <person name="Lindquist E.A."/>
            <person name="Sun H."/>
            <person name="LaButti K.M."/>
            <person name="Schmutz J."/>
            <person name="Jabbour D."/>
            <person name="Luo H."/>
            <person name="Baker S.E."/>
            <person name="Pisabarro A.G."/>
            <person name="Walton J.D."/>
            <person name="Blanchette R.A."/>
            <person name="Henrissat B."/>
            <person name="Martin F."/>
            <person name="Cullen D."/>
            <person name="Hibbett D.S."/>
            <person name="Grigoriev I.V."/>
        </authorList>
    </citation>
    <scope>NUCLEOTIDE SEQUENCE [LARGE SCALE GENOMIC DNA]</scope>
    <source>
        <strain evidence="10">FD-172 SS1</strain>
    </source>
</reference>
<evidence type="ECO:0000256" key="7">
    <source>
        <dbReference type="ARBA" id="ARBA00035179"/>
    </source>
</evidence>
<evidence type="ECO:0000256" key="5">
    <source>
        <dbReference type="ARBA" id="ARBA00023274"/>
    </source>
</evidence>
<dbReference type="PANTHER" id="PTHR28595:SF1">
    <property type="entry name" value="LARGE RIBOSOMAL SUBUNIT PROTEIN ML54"/>
    <property type="match status" value="1"/>
</dbReference>
<organism evidence="9 10">
    <name type="scientific">Botryobasidium botryosum (strain FD-172 SS1)</name>
    <dbReference type="NCBI Taxonomy" id="930990"/>
    <lineage>
        <taxon>Eukaryota</taxon>
        <taxon>Fungi</taxon>
        <taxon>Dikarya</taxon>
        <taxon>Basidiomycota</taxon>
        <taxon>Agaricomycotina</taxon>
        <taxon>Agaricomycetes</taxon>
        <taxon>Cantharellales</taxon>
        <taxon>Botryobasidiaceae</taxon>
        <taxon>Botryobasidium</taxon>
    </lineage>
</organism>
<keyword evidence="10" id="KW-1185">Reference proteome</keyword>
<dbReference type="PANTHER" id="PTHR28595">
    <property type="entry name" value="39S RIBOSOMAL PROTEIN L54, MITOCHONDRIAL"/>
    <property type="match status" value="1"/>
</dbReference>
<evidence type="ECO:0000256" key="4">
    <source>
        <dbReference type="ARBA" id="ARBA00023128"/>
    </source>
</evidence>
<keyword evidence="5" id="KW-0687">Ribonucleoprotein</keyword>
<comment type="subcellular location">
    <subcellularLocation>
        <location evidence="1">Mitochondrion</location>
    </subcellularLocation>
</comment>
<feature type="region of interest" description="Disordered" evidence="8">
    <location>
        <begin position="85"/>
        <end position="117"/>
    </location>
</feature>
<sequence length="117" mass="12924">MNALRRSSALFSSFSSSSRQCAPRFYSAKAPESNATSGTASVASSCPENTILTGIAYLKNQTPVVALPDAEYPPWLWTLLTPKQPSADAEAGKRENHKKLRKDNRERIKMSNFMKSQ</sequence>
<evidence type="ECO:0000256" key="1">
    <source>
        <dbReference type="ARBA" id="ARBA00004173"/>
    </source>
</evidence>
<protein>
    <recommendedName>
        <fullName evidence="7">Large ribosomal subunit protein mL54</fullName>
    </recommendedName>
</protein>
<feature type="compositionally biased region" description="Low complexity" evidence="8">
    <location>
        <begin position="1"/>
        <end position="18"/>
    </location>
</feature>
<dbReference type="OrthoDB" id="10252718at2759"/>
<evidence type="ECO:0000256" key="8">
    <source>
        <dbReference type="SAM" id="MobiDB-lite"/>
    </source>
</evidence>
<evidence type="ECO:0000256" key="3">
    <source>
        <dbReference type="ARBA" id="ARBA00022980"/>
    </source>
</evidence>
<name>A0A067M8I9_BOTB1</name>
<dbReference type="GO" id="GO:0005762">
    <property type="term" value="C:mitochondrial large ribosomal subunit"/>
    <property type="evidence" value="ECO:0007669"/>
    <property type="project" value="TreeGrafter"/>
</dbReference>
<keyword evidence="4" id="KW-0496">Mitochondrion</keyword>
<dbReference type="FunCoup" id="A0A067M8I9">
    <property type="interactions" value="32"/>
</dbReference>
<feature type="region of interest" description="Disordered" evidence="8">
    <location>
        <begin position="1"/>
        <end position="20"/>
    </location>
</feature>
<keyword evidence="2" id="KW-0809">Transit peptide</keyword>
<dbReference type="EMBL" id="KL198062">
    <property type="protein sequence ID" value="KDQ11025.1"/>
    <property type="molecule type" value="Genomic_DNA"/>
</dbReference>
<accession>A0A067M8I9</accession>
<gene>
    <name evidence="9" type="ORF">BOTBODRAFT_470282</name>
</gene>
<evidence type="ECO:0000313" key="9">
    <source>
        <dbReference type="EMBL" id="KDQ11025.1"/>
    </source>
</evidence>
<dbReference type="Pfam" id="PF08561">
    <property type="entry name" value="Ribosomal_L37"/>
    <property type="match status" value="1"/>
</dbReference>
<proteinExistence type="inferred from homology"/>
<dbReference type="InterPro" id="IPR013870">
    <property type="entry name" value="Ribosomal_mL54"/>
</dbReference>
<keyword evidence="3" id="KW-0689">Ribosomal protein</keyword>
<dbReference type="GO" id="GO:0003735">
    <property type="term" value="F:structural constituent of ribosome"/>
    <property type="evidence" value="ECO:0007669"/>
    <property type="project" value="TreeGrafter"/>
</dbReference>
<evidence type="ECO:0000313" key="10">
    <source>
        <dbReference type="Proteomes" id="UP000027195"/>
    </source>
</evidence>
<dbReference type="HOGENOM" id="CLU_144297_0_1_1"/>
<dbReference type="AlphaFoldDB" id="A0A067M8I9"/>
<dbReference type="InParanoid" id="A0A067M8I9"/>
<dbReference type="STRING" id="930990.A0A067M8I9"/>
<dbReference type="Proteomes" id="UP000027195">
    <property type="component" value="Unassembled WGS sequence"/>
</dbReference>
<evidence type="ECO:0000256" key="2">
    <source>
        <dbReference type="ARBA" id="ARBA00022946"/>
    </source>
</evidence>
<comment type="similarity">
    <text evidence="6">Belongs to the mitochondrion-specific ribosomal protein mL54 family.</text>
</comment>